<dbReference type="EMBL" id="CP001618">
    <property type="protein sequence ID" value="ACQ82009.1"/>
    <property type="molecule type" value="Genomic_DNA"/>
</dbReference>
<dbReference type="OrthoDB" id="7307665at2"/>
<dbReference type="Gene3D" id="3.20.20.150">
    <property type="entry name" value="Divalent-metal-dependent TIM barrel enzymes"/>
    <property type="match status" value="1"/>
</dbReference>
<dbReference type="STRING" id="471853.Bcav_3767"/>
<evidence type="ECO:0008006" key="3">
    <source>
        <dbReference type="Google" id="ProtNLM"/>
    </source>
</evidence>
<evidence type="ECO:0000313" key="1">
    <source>
        <dbReference type="EMBL" id="ACQ82009.1"/>
    </source>
</evidence>
<reference evidence="1 2" key="1">
    <citation type="journal article" date="2009" name="Stand. Genomic Sci.">
        <title>Complete genome sequence of Beutenbergia cavernae type strain (HKI 0122).</title>
        <authorList>
            <person name="Land M."/>
            <person name="Pukall R."/>
            <person name="Abt B."/>
            <person name="Goker M."/>
            <person name="Rohde M."/>
            <person name="Glavina Del Rio T."/>
            <person name="Tice H."/>
            <person name="Copeland A."/>
            <person name="Cheng J.F."/>
            <person name="Lucas S."/>
            <person name="Chen F."/>
            <person name="Nolan M."/>
            <person name="Bruce D."/>
            <person name="Goodwin L."/>
            <person name="Pitluck S."/>
            <person name="Ivanova N."/>
            <person name="Mavromatis K."/>
            <person name="Ovchinnikova G."/>
            <person name="Pati A."/>
            <person name="Chen A."/>
            <person name="Palaniappan K."/>
            <person name="Hauser L."/>
            <person name="Chang Y.J."/>
            <person name="Jefferies C.C."/>
            <person name="Saunders E."/>
            <person name="Brettin T."/>
            <person name="Detter J.C."/>
            <person name="Han C."/>
            <person name="Chain P."/>
            <person name="Bristow J."/>
            <person name="Eisen J.A."/>
            <person name="Markowitz V."/>
            <person name="Hugenholtz P."/>
            <person name="Kyrpides N.C."/>
            <person name="Klenk H.P."/>
            <person name="Lapidus A."/>
        </authorList>
    </citation>
    <scope>NUCLEOTIDE SEQUENCE [LARGE SCALE GENOMIC DNA]</scope>
    <source>
        <strain evidence="2">ATCC BAA-8 / DSM 12333 / NBRC 16432</strain>
    </source>
</reference>
<keyword evidence="2" id="KW-1185">Reference proteome</keyword>
<dbReference type="KEGG" id="bcv:Bcav_3767"/>
<dbReference type="SUPFAM" id="SSF51658">
    <property type="entry name" value="Xylose isomerase-like"/>
    <property type="match status" value="1"/>
</dbReference>
<organism evidence="1 2">
    <name type="scientific">Beutenbergia cavernae (strain ATCC BAA-8 / DSM 12333 / CCUG 43141 / JCM 11478 / NBRC 16432 / NCIMB 13614 / HKI 0122)</name>
    <dbReference type="NCBI Taxonomy" id="471853"/>
    <lineage>
        <taxon>Bacteria</taxon>
        <taxon>Bacillati</taxon>
        <taxon>Actinomycetota</taxon>
        <taxon>Actinomycetes</taxon>
        <taxon>Micrococcales</taxon>
        <taxon>Beutenbergiaceae</taxon>
        <taxon>Beutenbergia</taxon>
    </lineage>
</organism>
<name>C5C3V0_BEUC1</name>
<sequence length="329" mass="33721">MTPPESGGVVVGAYALFAGRPPEELPAAYRALEGLTTAGALEMPLAEVCGETPGFDVGPDGLPTLVPAGWGVVVTCIPAVMGRLAADPRYGIASTDEDGRAVAVADVRRALDVARRAAELSGRQRVRAVEIHSAPRDGGGSATALAASLAELLSVDGAGAQLAIEHCDAARPGRRPEKGFLEIEDELAAIDAVDDPRVGLTVNWGRSAIEGRSASTPEEHVALAASRGRLAGLMFSGASAVAGVGGGAWEDWHVAPRGAGPTPDDWRDSLLDADRMRRTLAACAGTAPSYVGMKVTAGPASRSVAERVEIARAALEMLRSAVPEPAPTS</sequence>
<dbReference type="HOGENOM" id="CLU_077119_1_0_11"/>
<gene>
    <name evidence="1" type="ordered locus">Bcav_3767</name>
</gene>
<dbReference type="Pfam" id="PF16154">
    <property type="entry name" value="DUF4862"/>
    <property type="match status" value="1"/>
</dbReference>
<dbReference type="InterPro" id="IPR032344">
    <property type="entry name" value="DUF4862"/>
</dbReference>
<dbReference type="AlphaFoldDB" id="C5C3V0"/>
<dbReference type="RefSeq" id="WP_015884246.1">
    <property type="nucleotide sequence ID" value="NC_012669.1"/>
</dbReference>
<dbReference type="Proteomes" id="UP000007962">
    <property type="component" value="Chromosome"/>
</dbReference>
<dbReference type="eggNOG" id="COG0648">
    <property type="taxonomic scope" value="Bacteria"/>
</dbReference>
<accession>C5C3V0</accession>
<proteinExistence type="predicted"/>
<protein>
    <recommendedName>
        <fullName evidence="3">DUF4862 domain-containing protein</fullName>
    </recommendedName>
</protein>
<evidence type="ECO:0000313" key="2">
    <source>
        <dbReference type="Proteomes" id="UP000007962"/>
    </source>
</evidence>
<dbReference type="InterPro" id="IPR036237">
    <property type="entry name" value="Xyl_isomerase-like_sf"/>
</dbReference>